<dbReference type="Proteomes" id="UP000243052">
    <property type="component" value="Chromosome vii"/>
</dbReference>
<dbReference type="OrthoDB" id="3972963at2759"/>
<organism evidence="1 2">
    <name type="scientific">Eremothecium sinecaudum</name>
    <dbReference type="NCBI Taxonomy" id="45286"/>
    <lineage>
        <taxon>Eukaryota</taxon>
        <taxon>Fungi</taxon>
        <taxon>Dikarya</taxon>
        <taxon>Ascomycota</taxon>
        <taxon>Saccharomycotina</taxon>
        <taxon>Saccharomycetes</taxon>
        <taxon>Saccharomycetales</taxon>
        <taxon>Saccharomycetaceae</taxon>
        <taxon>Eremothecium</taxon>
    </lineage>
</organism>
<proteinExistence type="predicted"/>
<dbReference type="GeneID" id="28725741"/>
<evidence type="ECO:0000313" key="2">
    <source>
        <dbReference type="Proteomes" id="UP000243052"/>
    </source>
</evidence>
<accession>A0A0X8HVB1</accession>
<dbReference type="AlphaFoldDB" id="A0A0X8HVB1"/>
<dbReference type="EMBL" id="CP014247">
    <property type="protein sequence ID" value="AMD22391.1"/>
    <property type="molecule type" value="Genomic_DNA"/>
</dbReference>
<sequence>MLESTWLRFAVQKRAYSVRYKQWRSMNIKQKQGFINGLVATYAEQYPGSKSNVSFKSLKQDMEFYGDAPAVFGVIYDSIWELQKVKQKLIHSNDDGHKWVTDNIIEHGRFAHHRFQELLVEEDKNES</sequence>
<protein>
    <submittedName>
        <fullName evidence="1">HGR052Cp</fullName>
    </submittedName>
</protein>
<evidence type="ECO:0000313" key="1">
    <source>
        <dbReference type="EMBL" id="AMD22391.1"/>
    </source>
</evidence>
<reference evidence="1 2" key="1">
    <citation type="submission" date="2016-01" db="EMBL/GenBank/DDBJ databases">
        <title>Genome sequence of the yeast Holleya sinecauda.</title>
        <authorList>
            <person name="Dietrich F.S."/>
        </authorList>
    </citation>
    <scope>NUCLEOTIDE SEQUENCE [LARGE SCALE GENOMIC DNA]</scope>
    <source>
        <strain evidence="1 2">ATCC 58844</strain>
    </source>
</reference>
<gene>
    <name evidence="1" type="ORF">AW171_hschr74426</name>
</gene>
<name>A0A0X8HVB1_9SACH</name>
<dbReference type="RefSeq" id="XP_017989387.1">
    <property type="nucleotide sequence ID" value="XM_018133898.1"/>
</dbReference>
<keyword evidence="2" id="KW-1185">Reference proteome</keyword>